<organism evidence="6 7">
    <name type="scientific">Halocaridina rubra</name>
    <name type="common">Hawaiian red shrimp</name>
    <dbReference type="NCBI Taxonomy" id="373956"/>
    <lineage>
        <taxon>Eukaryota</taxon>
        <taxon>Metazoa</taxon>
        <taxon>Ecdysozoa</taxon>
        <taxon>Arthropoda</taxon>
        <taxon>Crustacea</taxon>
        <taxon>Multicrustacea</taxon>
        <taxon>Malacostraca</taxon>
        <taxon>Eumalacostraca</taxon>
        <taxon>Eucarida</taxon>
        <taxon>Decapoda</taxon>
        <taxon>Pleocyemata</taxon>
        <taxon>Caridea</taxon>
        <taxon>Atyoidea</taxon>
        <taxon>Atyidae</taxon>
        <taxon>Halocaridina</taxon>
    </lineage>
</organism>
<name>A0AAN8XDU3_HALRR</name>
<protein>
    <submittedName>
        <fullName evidence="6">Uncharacterized protein</fullName>
    </submittedName>
</protein>
<keyword evidence="7" id="KW-1185">Reference proteome</keyword>
<dbReference type="EMBL" id="JAXCGZ010005717">
    <property type="protein sequence ID" value="KAK7081041.1"/>
    <property type="molecule type" value="Genomic_DNA"/>
</dbReference>
<evidence type="ECO:0000256" key="5">
    <source>
        <dbReference type="ARBA" id="ARBA00023242"/>
    </source>
</evidence>
<keyword evidence="3" id="KW-0963">Cytoplasm</keyword>
<comment type="subcellular location">
    <subcellularLocation>
        <location evidence="2">Cytoplasm</location>
    </subcellularLocation>
    <subcellularLocation>
        <location evidence="1">Nucleus</location>
    </subcellularLocation>
</comment>
<dbReference type="GO" id="GO:0005737">
    <property type="term" value="C:cytoplasm"/>
    <property type="evidence" value="ECO:0007669"/>
    <property type="project" value="UniProtKB-SubCell"/>
</dbReference>
<reference evidence="6 7" key="1">
    <citation type="submission" date="2023-11" db="EMBL/GenBank/DDBJ databases">
        <title>Halocaridina rubra genome assembly.</title>
        <authorList>
            <person name="Smith C."/>
        </authorList>
    </citation>
    <scope>NUCLEOTIDE SEQUENCE [LARGE SCALE GENOMIC DNA]</scope>
    <source>
        <strain evidence="6">EP-1</strain>
        <tissue evidence="6">Whole</tissue>
    </source>
</reference>
<evidence type="ECO:0000313" key="7">
    <source>
        <dbReference type="Proteomes" id="UP001381693"/>
    </source>
</evidence>
<keyword evidence="5" id="KW-0539">Nucleus</keyword>
<dbReference type="Proteomes" id="UP001381693">
    <property type="component" value="Unassembled WGS sequence"/>
</dbReference>
<accession>A0AAN8XDU3</accession>
<evidence type="ECO:0000256" key="1">
    <source>
        <dbReference type="ARBA" id="ARBA00004123"/>
    </source>
</evidence>
<evidence type="ECO:0000256" key="2">
    <source>
        <dbReference type="ARBA" id="ARBA00004496"/>
    </source>
</evidence>
<dbReference type="PANTHER" id="PTHR12493:SF0">
    <property type="entry name" value="CUE DOMAIN-CONTAINING PROTEIN 2"/>
    <property type="match status" value="1"/>
</dbReference>
<sequence>YSADLLYYNHFIMSTDADVVRMALGNLLKQHAPNAEVSIDDIVVSYVSGVLEEVAIDEEEVDSAGMKDVISAYVPEFDAIPEDAVTAWVMDMVQGINEEKKKGNKLYTVFGKHC</sequence>
<keyword evidence="4" id="KW-0833">Ubl conjugation pathway</keyword>
<evidence type="ECO:0000256" key="3">
    <source>
        <dbReference type="ARBA" id="ARBA00022490"/>
    </source>
</evidence>
<feature type="non-terminal residue" evidence="6">
    <location>
        <position position="1"/>
    </location>
</feature>
<dbReference type="GO" id="GO:0005634">
    <property type="term" value="C:nucleus"/>
    <property type="evidence" value="ECO:0007669"/>
    <property type="project" value="UniProtKB-SubCell"/>
</dbReference>
<evidence type="ECO:0000256" key="4">
    <source>
        <dbReference type="ARBA" id="ARBA00022786"/>
    </source>
</evidence>
<gene>
    <name evidence="6" type="ORF">SK128_002029</name>
</gene>
<evidence type="ECO:0000313" key="6">
    <source>
        <dbReference type="EMBL" id="KAK7081041.1"/>
    </source>
</evidence>
<proteinExistence type="predicted"/>
<dbReference type="PANTHER" id="PTHR12493">
    <property type="entry name" value="CUE DOMAIN CONTAINING 2"/>
    <property type="match status" value="1"/>
</dbReference>
<dbReference type="AlphaFoldDB" id="A0AAN8XDU3"/>
<comment type="caution">
    <text evidence="6">The sequence shown here is derived from an EMBL/GenBank/DDBJ whole genome shotgun (WGS) entry which is preliminary data.</text>
</comment>